<reference evidence="1 2" key="1">
    <citation type="journal article" date="2021" name="Nat. Plants">
        <title>The Taxus genome provides insights into paclitaxel biosynthesis.</title>
        <authorList>
            <person name="Xiong X."/>
            <person name="Gou J."/>
            <person name="Liao Q."/>
            <person name="Li Y."/>
            <person name="Zhou Q."/>
            <person name="Bi G."/>
            <person name="Li C."/>
            <person name="Du R."/>
            <person name="Wang X."/>
            <person name="Sun T."/>
            <person name="Guo L."/>
            <person name="Liang H."/>
            <person name="Lu P."/>
            <person name="Wu Y."/>
            <person name="Zhang Z."/>
            <person name="Ro D.K."/>
            <person name="Shang Y."/>
            <person name="Huang S."/>
            <person name="Yan J."/>
        </authorList>
    </citation>
    <scope>NUCLEOTIDE SEQUENCE [LARGE SCALE GENOMIC DNA]</scope>
    <source>
        <strain evidence="1">Ta-2019</strain>
    </source>
</reference>
<sequence>ARKDMKCIVFVKRIITARLLSQIINHVEVLDIWRSDFLVGYHSGLKAMSRAKMNRIVEDFRSGK</sequence>
<keyword evidence="2" id="KW-1185">Reference proteome</keyword>
<proteinExistence type="predicted"/>
<gene>
    <name evidence="1" type="ORF">KI387_028631</name>
</gene>
<dbReference type="InterPro" id="IPR027417">
    <property type="entry name" value="P-loop_NTPase"/>
</dbReference>
<protein>
    <submittedName>
        <fullName evidence="1">Uncharacterized protein</fullName>
    </submittedName>
</protein>
<dbReference type="EMBL" id="JAHRHJ020000010">
    <property type="protein sequence ID" value="KAH9296949.1"/>
    <property type="molecule type" value="Genomic_DNA"/>
</dbReference>
<feature type="non-terminal residue" evidence="1">
    <location>
        <position position="1"/>
    </location>
</feature>
<dbReference type="Gene3D" id="3.40.50.300">
    <property type="entry name" value="P-loop containing nucleotide triphosphate hydrolases"/>
    <property type="match status" value="1"/>
</dbReference>
<name>A0AA38F8Y5_TAXCH</name>
<comment type="caution">
    <text evidence="1">The sequence shown here is derived from an EMBL/GenBank/DDBJ whole genome shotgun (WGS) entry which is preliminary data.</text>
</comment>
<evidence type="ECO:0000313" key="1">
    <source>
        <dbReference type="EMBL" id="KAH9296949.1"/>
    </source>
</evidence>
<dbReference type="AlphaFoldDB" id="A0AA38F8Y5"/>
<feature type="non-terminal residue" evidence="1">
    <location>
        <position position="64"/>
    </location>
</feature>
<organism evidence="1 2">
    <name type="scientific">Taxus chinensis</name>
    <name type="common">Chinese yew</name>
    <name type="synonym">Taxus wallichiana var. chinensis</name>
    <dbReference type="NCBI Taxonomy" id="29808"/>
    <lineage>
        <taxon>Eukaryota</taxon>
        <taxon>Viridiplantae</taxon>
        <taxon>Streptophyta</taxon>
        <taxon>Embryophyta</taxon>
        <taxon>Tracheophyta</taxon>
        <taxon>Spermatophyta</taxon>
        <taxon>Pinopsida</taxon>
        <taxon>Pinidae</taxon>
        <taxon>Conifers II</taxon>
        <taxon>Cupressales</taxon>
        <taxon>Taxaceae</taxon>
        <taxon>Taxus</taxon>
    </lineage>
</organism>
<dbReference type="Proteomes" id="UP000824469">
    <property type="component" value="Unassembled WGS sequence"/>
</dbReference>
<accession>A0AA38F8Y5</accession>
<evidence type="ECO:0000313" key="2">
    <source>
        <dbReference type="Proteomes" id="UP000824469"/>
    </source>
</evidence>